<evidence type="ECO:0000256" key="1">
    <source>
        <dbReference type="ARBA" id="ARBA00004651"/>
    </source>
</evidence>
<feature type="transmembrane region" description="Helical" evidence="8">
    <location>
        <begin position="53"/>
        <end position="73"/>
    </location>
</feature>
<reference evidence="9 10" key="1">
    <citation type="submission" date="2016-04" db="EMBL/GenBank/DDBJ databases">
        <title>Complete Genome Sequence of Halotalea alkalilenta IHB B 13600.</title>
        <authorList>
            <person name="Swarnkar M.K."/>
            <person name="Sharma A."/>
            <person name="Kaushal K."/>
            <person name="Soni R."/>
            <person name="Rana S."/>
            <person name="Singh A.K."/>
            <person name="Gulati A."/>
        </authorList>
    </citation>
    <scope>NUCLEOTIDE SEQUENCE [LARGE SCALE GENOMIC DNA]</scope>
    <source>
        <strain evidence="9 10">IHB B 13600</strain>
    </source>
</reference>
<dbReference type="InterPro" id="IPR000060">
    <property type="entry name" value="BCCT_transptr"/>
</dbReference>
<keyword evidence="10" id="KW-1185">Reference proteome</keyword>
<feature type="transmembrane region" description="Helical" evidence="8">
    <location>
        <begin position="476"/>
        <end position="496"/>
    </location>
</feature>
<evidence type="ECO:0000313" key="9">
    <source>
        <dbReference type="EMBL" id="ANF59196.1"/>
    </source>
</evidence>
<dbReference type="InterPro" id="IPR018093">
    <property type="entry name" value="BCCT_CS"/>
</dbReference>
<dbReference type="PROSITE" id="PS01303">
    <property type="entry name" value="BCCT"/>
    <property type="match status" value="1"/>
</dbReference>
<evidence type="ECO:0000256" key="5">
    <source>
        <dbReference type="ARBA" id="ARBA00022692"/>
    </source>
</evidence>
<dbReference type="NCBIfam" id="TIGR00842">
    <property type="entry name" value="bcct"/>
    <property type="match status" value="1"/>
</dbReference>
<evidence type="ECO:0000256" key="4">
    <source>
        <dbReference type="ARBA" id="ARBA00022475"/>
    </source>
</evidence>
<evidence type="ECO:0000256" key="7">
    <source>
        <dbReference type="ARBA" id="ARBA00023136"/>
    </source>
</evidence>
<evidence type="ECO:0000256" key="8">
    <source>
        <dbReference type="SAM" id="Phobius"/>
    </source>
</evidence>
<dbReference type="PANTHER" id="PTHR30047:SF7">
    <property type="entry name" value="HIGH-AFFINITY CHOLINE TRANSPORT PROTEIN"/>
    <property type="match status" value="1"/>
</dbReference>
<feature type="transmembrane region" description="Helical" evidence="8">
    <location>
        <begin position="15"/>
        <end position="33"/>
    </location>
</feature>
<feature type="transmembrane region" description="Helical" evidence="8">
    <location>
        <begin position="229"/>
        <end position="251"/>
    </location>
</feature>
<keyword evidence="3" id="KW-0813">Transport</keyword>
<dbReference type="RefSeq" id="WP_064124040.1">
    <property type="nucleotide sequence ID" value="NZ_CP015243.1"/>
</dbReference>
<feature type="transmembrane region" description="Helical" evidence="8">
    <location>
        <begin position="146"/>
        <end position="164"/>
    </location>
</feature>
<evidence type="ECO:0000256" key="6">
    <source>
        <dbReference type="ARBA" id="ARBA00022989"/>
    </source>
</evidence>
<feature type="transmembrane region" description="Helical" evidence="8">
    <location>
        <begin position="94"/>
        <end position="112"/>
    </location>
</feature>
<evidence type="ECO:0000313" key="10">
    <source>
        <dbReference type="Proteomes" id="UP000077875"/>
    </source>
</evidence>
<name>A0A172YJ36_9GAMM</name>
<feature type="transmembrane region" description="Helical" evidence="8">
    <location>
        <begin position="413"/>
        <end position="439"/>
    </location>
</feature>
<feature type="transmembrane region" description="Helical" evidence="8">
    <location>
        <begin position="451"/>
        <end position="470"/>
    </location>
</feature>
<dbReference type="GO" id="GO:0022857">
    <property type="term" value="F:transmembrane transporter activity"/>
    <property type="evidence" value="ECO:0007669"/>
    <property type="project" value="InterPro"/>
</dbReference>
<feature type="transmembrane region" description="Helical" evidence="8">
    <location>
        <begin position="263"/>
        <end position="283"/>
    </location>
</feature>
<dbReference type="PANTHER" id="PTHR30047">
    <property type="entry name" value="HIGH-AFFINITY CHOLINE TRANSPORT PROTEIN-RELATED"/>
    <property type="match status" value="1"/>
</dbReference>
<protein>
    <submittedName>
        <fullName evidence="9">Choline transporter</fullName>
    </submittedName>
</protein>
<feature type="transmembrane region" description="Helical" evidence="8">
    <location>
        <begin position="184"/>
        <end position="209"/>
    </location>
</feature>
<keyword evidence="4" id="KW-1003">Cell membrane</keyword>
<comment type="subcellular location">
    <subcellularLocation>
        <location evidence="1">Cell membrane</location>
        <topology evidence="1">Multi-pass membrane protein</topology>
    </subcellularLocation>
</comment>
<gene>
    <name evidence="9" type="ORF">A5892_18440</name>
</gene>
<feature type="transmembrane region" description="Helical" evidence="8">
    <location>
        <begin position="351"/>
        <end position="369"/>
    </location>
</feature>
<sequence>MADSSSPRSSINPPVFYSSALVILAFVLFAVIAPEFAGNVFGAVQSWITDTMGWFYLLAMGVFLIFCFVVAFTRYGKVKIGLDHEEAEYSYGSWFAMLFAAGMGIGIMYFGVAEPVSHYLSPPTGEGSTPAAARLAMESTFFHWGLHPWAVYAVVALALGYSHFRHGLPLRISSALYPLIGNRIYGPIGNAVDVFAVFGTMFGLATSLGLGVLQINSGLTHLFDLPNSLLIQLVLIALITAAATASVVAGLDNGIRRLSELNLWMAIALLLFVLVTGATMFMFQTFAQNVGNYLSSVVERSFNMYAYDQDATSEGWLSAWTIFYWGWWISWSPFVGMFIARVSRGRTIRQFIMGVLFVPTGFNFIWMTVFGDGALHMLMVDGFTDLATAVQTDTSLALFAFLDHLPLSSVTSIVALVLIATFFVTSADSGALVIDMLTTKHGEESPTWQRIFWAVGAGVVAMALLVAGGLSALQAASIAAALPFTMILLVVCYGVLRALQIDAHKQDSLHFQSGVVTANYGVHRSKAWQGRLETLVSTPRRQQVREFLSKVVTPAMEEVGRAFEERGLDVKLTQEDDRSYIRVQHGEEDDFVYGVRARAYAAPSFGFGGVRRDEKQEERREYRAEVFLREGGQGYDLIGYSKEQVISDVLDQYEKHLHYLHLIR</sequence>
<keyword evidence="7 8" id="KW-0472">Membrane</keyword>
<accession>A0A172YJ36</accession>
<dbReference type="Proteomes" id="UP000077875">
    <property type="component" value="Chromosome"/>
</dbReference>
<dbReference type="AlphaFoldDB" id="A0A172YJ36"/>
<proteinExistence type="inferred from homology"/>
<keyword evidence="5 8" id="KW-0812">Transmembrane</keyword>
<dbReference type="GO" id="GO:0005886">
    <property type="term" value="C:plasma membrane"/>
    <property type="evidence" value="ECO:0007669"/>
    <property type="project" value="UniProtKB-SubCell"/>
</dbReference>
<evidence type="ECO:0000256" key="3">
    <source>
        <dbReference type="ARBA" id="ARBA00022448"/>
    </source>
</evidence>
<dbReference type="KEGG" id="haa:A5892_18440"/>
<keyword evidence="6 8" id="KW-1133">Transmembrane helix</keyword>
<dbReference type="EMBL" id="CP015243">
    <property type="protein sequence ID" value="ANF59196.1"/>
    <property type="molecule type" value="Genomic_DNA"/>
</dbReference>
<comment type="similarity">
    <text evidence="2">Belongs to the BCCT transporter (TC 2.A.15) family.</text>
</comment>
<dbReference type="NCBIfam" id="NF007399">
    <property type="entry name" value="PRK09928.1"/>
    <property type="match status" value="1"/>
</dbReference>
<feature type="transmembrane region" description="Helical" evidence="8">
    <location>
        <begin position="322"/>
        <end position="339"/>
    </location>
</feature>
<evidence type="ECO:0000256" key="2">
    <source>
        <dbReference type="ARBA" id="ARBA00005658"/>
    </source>
</evidence>
<organism evidence="9 10">
    <name type="scientific">Halotalea alkalilenta</name>
    <dbReference type="NCBI Taxonomy" id="376489"/>
    <lineage>
        <taxon>Bacteria</taxon>
        <taxon>Pseudomonadati</taxon>
        <taxon>Pseudomonadota</taxon>
        <taxon>Gammaproteobacteria</taxon>
        <taxon>Oceanospirillales</taxon>
        <taxon>Halomonadaceae</taxon>
        <taxon>Halotalea</taxon>
    </lineage>
</organism>
<dbReference type="Pfam" id="PF02028">
    <property type="entry name" value="BCCT"/>
    <property type="match status" value="1"/>
</dbReference>